<gene>
    <name evidence="1" type="ORF">ACFL27_07885</name>
</gene>
<organism evidence="1 2">
    <name type="scientific">candidate division CSSED10-310 bacterium</name>
    <dbReference type="NCBI Taxonomy" id="2855610"/>
    <lineage>
        <taxon>Bacteria</taxon>
        <taxon>Bacteria division CSSED10-310</taxon>
    </lineage>
</organism>
<reference evidence="1 2" key="1">
    <citation type="submission" date="2024-09" db="EMBL/GenBank/DDBJ databases">
        <title>Laminarin stimulates single cell rates of sulfate reduction while oxygen inhibits transcriptomic activity in coastal marine sediment.</title>
        <authorList>
            <person name="Lindsay M."/>
            <person name="Orcutt B."/>
            <person name="Emerson D."/>
            <person name="Stepanauskas R."/>
            <person name="D'Angelo T."/>
        </authorList>
    </citation>
    <scope>NUCLEOTIDE SEQUENCE [LARGE SCALE GENOMIC DNA]</scope>
    <source>
        <strain evidence="1">SAG AM-311-K15</strain>
    </source>
</reference>
<dbReference type="InterPro" id="IPR036390">
    <property type="entry name" value="WH_DNA-bd_sf"/>
</dbReference>
<dbReference type="InterPro" id="IPR036388">
    <property type="entry name" value="WH-like_DNA-bd_sf"/>
</dbReference>
<name>A0ABV6YV96_UNCC1</name>
<protein>
    <submittedName>
        <fullName evidence="1">Winged helix-turn-helix domain-containing protein</fullName>
    </submittedName>
</protein>
<dbReference type="SUPFAM" id="SSF46785">
    <property type="entry name" value="Winged helix' DNA-binding domain"/>
    <property type="match status" value="1"/>
</dbReference>
<dbReference type="EMBL" id="JBHPBY010000076">
    <property type="protein sequence ID" value="MFC1850094.1"/>
    <property type="molecule type" value="Genomic_DNA"/>
</dbReference>
<evidence type="ECO:0000313" key="2">
    <source>
        <dbReference type="Proteomes" id="UP001594351"/>
    </source>
</evidence>
<accession>A0ABV6YV96</accession>
<proteinExistence type="predicted"/>
<keyword evidence="2" id="KW-1185">Reference proteome</keyword>
<dbReference type="Proteomes" id="UP001594351">
    <property type="component" value="Unassembled WGS sequence"/>
</dbReference>
<evidence type="ECO:0000313" key="1">
    <source>
        <dbReference type="EMBL" id="MFC1850094.1"/>
    </source>
</evidence>
<sequence>MKQQLKNYRDEFTDRVLTILWDQWTTLGVKGYGKNWMGSTLDPEALLLFSSTIARYDARLFDSILEWIGINGRFINLTRLNRMVKHEKFEGHSVLKAMVSSASTSENKSKWSRLSSGTIKEAAEPIPLFFRADGTPLPVINKPDSVFLKYGFLRDIPHKRDTVHPFHAQAPGNLLLRLRAFFGVNARCEILLYLLLNGRGSPRAISRDSYYFPATSSKALAEMEQSDLLISQIEGRHRYYQITSPLLKKIFIDEKTTPTWIVWARLLRSIELIWLFLHNELTLTRTTLEQSSALRRVLKNDVIPRFNNCGIPFLFGRESNYSAEKLIPFFIKRFNETLDWLSNE</sequence>
<dbReference type="Gene3D" id="1.10.10.10">
    <property type="entry name" value="Winged helix-like DNA-binding domain superfamily/Winged helix DNA-binding domain"/>
    <property type="match status" value="1"/>
</dbReference>
<comment type="caution">
    <text evidence="1">The sequence shown here is derived from an EMBL/GenBank/DDBJ whole genome shotgun (WGS) entry which is preliminary data.</text>
</comment>